<evidence type="ECO:0000313" key="3">
    <source>
        <dbReference type="Proteomes" id="UP001218188"/>
    </source>
</evidence>
<evidence type="ECO:0000313" key="2">
    <source>
        <dbReference type="EMBL" id="KAJ7027587.1"/>
    </source>
</evidence>
<accession>A0AAD6SI42</accession>
<dbReference type="Proteomes" id="UP001218188">
    <property type="component" value="Unassembled WGS sequence"/>
</dbReference>
<feature type="compositionally biased region" description="Basic residues" evidence="1">
    <location>
        <begin position="240"/>
        <end position="256"/>
    </location>
</feature>
<evidence type="ECO:0000256" key="1">
    <source>
        <dbReference type="SAM" id="MobiDB-lite"/>
    </source>
</evidence>
<proteinExistence type="predicted"/>
<keyword evidence="3" id="KW-1185">Reference proteome</keyword>
<dbReference type="EMBL" id="JARJCM010000122">
    <property type="protein sequence ID" value="KAJ7027587.1"/>
    <property type="molecule type" value="Genomic_DNA"/>
</dbReference>
<dbReference type="AlphaFoldDB" id="A0AAD6SI42"/>
<feature type="region of interest" description="Disordered" evidence="1">
    <location>
        <begin position="191"/>
        <end position="256"/>
    </location>
</feature>
<reference evidence="2" key="1">
    <citation type="submission" date="2023-03" db="EMBL/GenBank/DDBJ databases">
        <title>Massive genome expansion in bonnet fungi (Mycena s.s.) driven by repeated elements and novel gene families across ecological guilds.</title>
        <authorList>
            <consortium name="Lawrence Berkeley National Laboratory"/>
            <person name="Harder C.B."/>
            <person name="Miyauchi S."/>
            <person name="Viragh M."/>
            <person name="Kuo A."/>
            <person name="Thoen E."/>
            <person name="Andreopoulos B."/>
            <person name="Lu D."/>
            <person name="Skrede I."/>
            <person name="Drula E."/>
            <person name="Henrissat B."/>
            <person name="Morin E."/>
            <person name="Kohler A."/>
            <person name="Barry K."/>
            <person name="LaButti K."/>
            <person name="Morin E."/>
            <person name="Salamov A."/>
            <person name="Lipzen A."/>
            <person name="Mereny Z."/>
            <person name="Hegedus B."/>
            <person name="Baldrian P."/>
            <person name="Stursova M."/>
            <person name="Weitz H."/>
            <person name="Taylor A."/>
            <person name="Grigoriev I.V."/>
            <person name="Nagy L.G."/>
            <person name="Martin F."/>
            <person name="Kauserud H."/>
        </authorList>
    </citation>
    <scope>NUCLEOTIDE SEQUENCE</scope>
    <source>
        <strain evidence="2">CBHHK200</strain>
    </source>
</reference>
<comment type="caution">
    <text evidence="2">The sequence shown here is derived from an EMBL/GenBank/DDBJ whole genome shotgun (WGS) entry which is preliminary data.</text>
</comment>
<sequence>MGAVVVENRADQALFVSIYLSSQKGILWFNPTSFLPQVIIMMQHSPLAELSWVQIPQEPFLRAAGQVPQYYGYCNAAGGGIHGVDKITYRTRTRGTLTRNTAGLPKPVPFTMEDRAPILALHVYEPEIVQLEEVGGDLPGKEAFMISRCRRDDRKVQPKVRDSSCGTSSWTIKSITACSNTSDVVATYNADQKEERAETTRNAAKLSSGLASGGPPPTSHRLGEGDRRHSPLPELSSKGLKIHRQGFSAKRRKFLE</sequence>
<protein>
    <submittedName>
        <fullName evidence="2">Uncharacterized protein</fullName>
    </submittedName>
</protein>
<name>A0AAD6SI42_9AGAR</name>
<gene>
    <name evidence="2" type="ORF">C8F04DRAFT_1189394</name>
</gene>
<feature type="compositionally biased region" description="Basic and acidic residues" evidence="1">
    <location>
        <begin position="221"/>
        <end position="231"/>
    </location>
</feature>
<organism evidence="2 3">
    <name type="scientific">Mycena alexandri</name>
    <dbReference type="NCBI Taxonomy" id="1745969"/>
    <lineage>
        <taxon>Eukaryota</taxon>
        <taxon>Fungi</taxon>
        <taxon>Dikarya</taxon>
        <taxon>Basidiomycota</taxon>
        <taxon>Agaricomycotina</taxon>
        <taxon>Agaricomycetes</taxon>
        <taxon>Agaricomycetidae</taxon>
        <taxon>Agaricales</taxon>
        <taxon>Marasmiineae</taxon>
        <taxon>Mycenaceae</taxon>
        <taxon>Mycena</taxon>
    </lineage>
</organism>